<organism evidence="1 2">
    <name type="scientific">Amborella trichopoda</name>
    <dbReference type="NCBI Taxonomy" id="13333"/>
    <lineage>
        <taxon>Eukaryota</taxon>
        <taxon>Viridiplantae</taxon>
        <taxon>Streptophyta</taxon>
        <taxon>Embryophyta</taxon>
        <taxon>Tracheophyta</taxon>
        <taxon>Spermatophyta</taxon>
        <taxon>Magnoliopsida</taxon>
        <taxon>Amborellales</taxon>
        <taxon>Amborellaceae</taxon>
        <taxon>Amborella</taxon>
    </lineage>
</organism>
<dbReference type="Gramene" id="ERN18127">
    <property type="protein sequence ID" value="ERN18127"/>
    <property type="gene ID" value="AMTR_s00054p00045760"/>
</dbReference>
<accession>U5D9N1</accession>
<dbReference type="HOGENOM" id="CLU_1327950_0_0_1"/>
<dbReference type="Proteomes" id="UP000017836">
    <property type="component" value="Unassembled WGS sequence"/>
</dbReference>
<proteinExistence type="predicted"/>
<dbReference type="EMBL" id="KI392271">
    <property type="protein sequence ID" value="ERN18127.1"/>
    <property type="molecule type" value="Genomic_DNA"/>
</dbReference>
<gene>
    <name evidence="1" type="ORF">AMTR_s00054p00045760</name>
</gene>
<protein>
    <submittedName>
        <fullName evidence="1">Uncharacterized protein</fullName>
    </submittedName>
</protein>
<dbReference type="AlphaFoldDB" id="U5D9N1"/>
<name>U5D9N1_AMBTC</name>
<evidence type="ECO:0000313" key="2">
    <source>
        <dbReference type="Proteomes" id="UP000017836"/>
    </source>
</evidence>
<sequence length="207" mass="23848">MRPFQKLDIRHSKLQCASRCLSLTILPICMCQIMFANNLELNSAFQEISLLFVRGLADMLGSEIGEMPIQTKSIIGSRHDHMIVDIEVDTANGLPFEEYKARCNRVSHPIIHNVSNPQKDILQPQDQEEEEVVPAHEPQYIMRLRGYEDQLVSAVQASTTMLAEELTLRQKWYLEVYNRVNNAFEMLSKFVPVNMVDIEAMIEILQR</sequence>
<reference evidence="2" key="1">
    <citation type="journal article" date="2013" name="Science">
        <title>The Amborella genome and the evolution of flowering plants.</title>
        <authorList>
            <consortium name="Amborella Genome Project"/>
        </authorList>
    </citation>
    <scope>NUCLEOTIDE SEQUENCE [LARGE SCALE GENOMIC DNA]</scope>
</reference>
<keyword evidence="2" id="KW-1185">Reference proteome</keyword>
<evidence type="ECO:0000313" key="1">
    <source>
        <dbReference type="EMBL" id="ERN18127.1"/>
    </source>
</evidence>